<dbReference type="PANTHER" id="PTHR13528:SF2">
    <property type="entry name" value="LARGE RIBOSOMAL SUBUNIT PROTEIN BL28M"/>
    <property type="match status" value="1"/>
</dbReference>
<keyword evidence="3" id="KW-0687">Ribonucleoprotein</keyword>
<comment type="similarity">
    <text evidence="1">Belongs to the bacterial ribosomal protein bL28 family.</text>
</comment>
<name>A0A382CHP4_9ZZZZ</name>
<evidence type="ECO:0000256" key="2">
    <source>
        <dbReference type="ARBA" id="ARBA00022980"/>
    </source>
</evidence>
<dbReference type="GO" id="GO:0022625">
    <property type="term" value="C:cytosolic large ribosomal subunit"/>
    <property type="evidence" value="ECO:0007669"/>
    <property type="project" value="TreeGrafter"/>
</dbReference>
<sequence length="93" mass="10484">MSKKCELTGKIPLKGHKVSHANNKTKRRFLPNLKKVKFKSEILKKSLKLTVSNAGVRSVDKKGSFDEFLKSVKSRDLSSRLKKLKKSLISKSA</sequence>
<dbReference type="Gene3D" id="2.30.170.40">
    <property type="entry name" value="Ribosomal protein L28/L24"/>
    <property type="match status" value="1"/>
</dbReference>
<dbReference type="InterPro" id="IPR001383">
    <property type="entry name" value="Ribosomal_bL28_bact-type"/>
</dbReference>
<evidence type="ECO:0000256" key="1">
    <source>
        <dbReference type="ARBA" id="ARBA00008760"/>
    </source>
</evidence>
<dbReference type="EMBL" id="UINC01034392">
    <property type="protein sequence ID" value="SVB25161.1"/>
    <property type="molecule type" value="Genomic_DNA"/>
</dbReference>
<organism evidence="4">
    <name type="scientific">marine metagenome</name>
    <dbReference type="NCBI Taxonomy" id="408172"/>
    <lineage>
        <taxon>unclassified sequences</taxon>
        <taxon>metagenomes</taxon>
        <taxon>ecological metagenomes</taxon>
    </lineage>
</organism>
<protein>
    <recommendedName>
        <fullName evidence="5">50S ribosomal protein L28</fullName>
    </recommendedName>
</protein>
<evidence type="ECO:0000256" key="3">
    <source>
        <dbReference type="ARBA" id="ARBA00023274"/>
    </source>
</evidence>
<dbReference type="InterPro" id="IPR034704">
    <property type="entry name" value="Ribosomal_bL28/bL31-like_sf"/>
</dbReference>
<reference evidence="4" key="1">
    <citation type="submission" date="2018-05" db="EMBL/GenBank/DDBJ databases">
        <authorList>
            <person name="Lanie J.A."/>
            <person name="Ng W.-L."/>
            <person name="Kazmierczak K.M."/>
            <person name="Andrzejewski T.M."/>
            <person name="Davidsen T.M."/>
            <person name="Wayne K.J."/>
            <person name="Tettelin H."/>
            <person name="Glass J.I."/>
            <person name="Rusch D."/>
            <person name="Podicherti R."/>
            <person name="Tsui H.-C.T."/>
            <person name="Winkler M.E."/>
        </authorList>
    </citation>
    <scope>NUCLEOTIDE SEQUENCE</scope>
</reference>
<dbReference type="SUPFAM" id="SSF143800">
    <property type="entry name" value="L28p-like"/>
    <property type="match status" value="1"/>
</dbReference>
<dbReference type="InterPro" id="IPR026569">
    <property type="entry name" value="Ribosomal_bL28"/>
</dbReference>
<dbReference type="AlphaFoldDB" id="A0A382CHP4"/>
<dbReference type="GO" id="GO:0006412">
    <property type="term" value="P:translation"/>
    <property type="evidence" value="ECO:0007669"/>
    <property type="project" value="InterPro"/>
</dbReference>
<dbReference type="Pfam" id="PF00830">
    <property type="entry name" value="Ribosomal_L28"/>
    <property type="match status" value="1"/>
</dbReference>
<gene>
    <name evidence="4" type="ORF">METZ01_LOCUS178015</name>
</gene>
<keyword evidence="2" id="KW-0689">Ribosomal protein</keyword>
<proteinExistence type="inferred from homology"/>
<dbReference type="InterPro" id="IPR037147">
    <property type="entry name" value="Ribosomal_bL28_sf"/>
</dbReference>
<dbReference type="NCBIfam" id="TIGR00009">
    <property type="entry name" value="L28"/>
    <property type="match status" value="1"/>
</dbReference>
<dbReference type="PANTHER" id="PTHR13528">
    <property type="entry name" value="39S RIBOSOMAL PROTEIN L28, MITOCHONDRIAL"/>
    <property type="match status" value="1"/>
</dbReference>
<dbReference type="GO" id="GO:0003735">
    <property type="term" value="F:structural constituent of ribosome"/>
    <property type="evidence" value="ECO:0007669"/>
    <property type="project" value="InterPro"/>
</dbReference>
<evidence type="ECO:0000313" key="4">
    <source>
        <dbReference type="EMBL" id="SVB25161.1"/>
    </source>
</evidence>
<accession>A0A382CHP4</accession>
<evidence type="ECO:0008006" key="5">
    <source>
        <dbReference type="Google" id="ProtNLM"/>
    </source>
</evidence>
<dbReference type="HAMAP" id="MF_00373">
    <property type="entry name" value="Ribosomal_bL28"/>
    <property type="match status" value="1"/>
</dbReference>